<protein>
    <recommendedName>
        <fullName evidence="3">N-acetyltransferase domain-containing protein</fullName>
    </recommendedName>
</protein>
<name>A0A6M3KFU8_9ZZZZ</name>
<dbReference type="AlphaFoldDB" id="A0A6M3KFU8"/>
<dbReference type="EMBL" id="MT141303">
    <property type="protein sequence ID" value="QJA58002.1"/>
    <property type="molecule type" value="Genomic_DNA"/>
</dbReference>
<gene>
    <name evidence="2" type="ORF">MM415A00740_0012</name>
    <name evidence="1" type="ORF">MM415B01517_0004</name>
</gene>
<evidence type="ECO:0000313" key="1">
    <source>
        <dbReference type="EMBL" id="QJA58002.1"/>
    </source>
</evidence>
<evidence type="ECO:0000313" key="2">
    <source>
        <dbReference type="EMBL" id="QJA80355.1"/>
    </source>
</evidence>
<organism evidence="2">
    <name type="scientific">viral metagenome</name>
    <dbReference type="NCBI Taxonomy" id="1070528"/>
    <lineage>
        <taxon>unclassified sequences</taxon>
        <taxon>metagenomes</taxon>
        <taxon>organismal metagenomes</taxon>
    </lineage>
</organism>
<dbReference type="EMBL" id="MT142418">
    <property type="protein sequence ID" value="QJA80355.1"/>
    <property type="molecule type" value="Genomic_DNA"/>
</dbReference>
<proteinExistence type="predicted"/>
<reference evidence="2" key="1">
    <citation type="submission" date="2020-03" db="EMBL/GenBank/DDBJ databases">
        <title>The deep terrestrial virosphere.</title>
        <authorList>
            <person name="Holmfeldt K."/>
            <person name="Nilsson E."/>
            <person name="Simone D."/>
            <person name="Lopez-Fernandez M."/>
            <person name="Wu X."/>
            <person name="de Brujin I."/>
            <person name="Lundin D."/>
            <person name="Andersson A."/>
            <person name="Bertilsson S."/>
            <person name="Dopson M."/>
        </authorList>
    </citation>
    <scope>NUCLEOTIDE SEQUENCE</scope>
    <source>
        <strain evidence="2">MM415A00740</strain>
        <strain evidence="1">MM415B01517</strain>
    </source>
</reference>
<accession>A0A6M3KFU8</accession>
<evidence type="ECO:0008006" key="3">
    <source>
        <dbReference type="Google" id="ProtNLM"/>
    </source>
</evidence>
<sequence>MLTQLLPDQISTFWDVIKYAIEQSLPPIAGDHPDKMNRILSSLLSSKSQCWASYTRDNENTKFEGIVITKILYDDVSNTKNLLIYCLYGYEDVTKESWVKGLTSLLKFADSRGCVRVMAYTDIPYMIELAKQMKGEARYTFISFDTKKYVKILNDLEES</sequence>